<proteinExistence type="predicted"/>
<dbReference type="EMBL" id="UINC01153455">
    <property type="protein sequence ID" value="SVD48192.1"/>
    <property type="molecule type" value="Genomic_DNA"/>
</dbReference>
<accession>A0A382VNW6</accession>
<organism evidence="1">
    <name type="scientific">marine metagenome</name>
    <dbReference type="NCBI Taxonomy" id="408172"/>
    <lineage>
        <taxon>unclassified sequences</taxon>
        <taxon>metagenomes</taxon>
        <taxon>ecological metagenomes</taxon>
    </lineage>
</organism>
<dbReference type="AlphaFoldDB" id="A0A382VNW6"/>
<protein>
    <recommendedName>
        <fullName evidence="2">HNH nuclease domain-containing protein</fullName>
    </recommendedName>
</protein>
<dbReference type="Gene3D" id="1.10.30.50">
    <property type="match status" value="1"/>
</dbReference>
<gene>
    <name evidence="1" type="ORF">METZ01_LOCUS401046</name>
</gene>
<name>A0A382VNW6_9ZZZZ</name>
<evidence type="ECO:0000313" key="1">
    <source>
        <dbReference type="EMBL" id="SVD48192.1"/>
    </source>
</evidence>
<reference evidence="1" key="1">
    <citation type="submission" date="2018-05" db="EMBL/GenBank/DDBJ databases">
        <authorList>
            <person name="Lanie J.A."/>
            <person name="Ng W.-L."/>
            <person name="Kazmierczak K.M."/>
            <person name="Andrzejewski T.M."/>
            <person name="Davidsen T.M."/>
            <person name="Wayne K.J."/>
            <person name="Tettelin H."/>
            <person name="Glass J.I."/>
            <person name="Rusch D."/>
            <person name="Podicherti R."/>
            <person name="Tsui H.-C.T."/>
            <person name="Winkler M.E."/>
        </authorList>
    </citation>
    <scope>NUCLEOTIDE SEQUENCE</scope>
</reference>
<evidence type="ECO:0008006" key="2">
    <source>
        <dbReference type="Google" id="ProtNLM"/>
    </source>
</evidence>
<sequence>MTGTAFDCQLPDASEKFCGTCKTVKFAEEFNLRTDSHDGRAYKCKDCTKLYNQKRYAVQRDHSRMHGLCSDLGCDTIVYFSSNLCEEHYYKKTAFGAMGCSKYWKVLQDKAYAQHMICVITGDDLIPGDNMSLDHIKPKSVYPELRGEESNVQWVTKWVNIAKWNLDMDEFVRRCVNIANRHN</sequence>